<evidence type="ECO:0000313" key="2">
    <source>
        <dbReference type="EMBL" id="CAD8117516.1"/>
    </source>
</evidence>
<comment type="caution">
    <text evidence="2">The sequence shown here is derived from an EMBL/GenBank/DDBJ whole genome shotgun (WGS) entry which is preliminary data.</text>
</comment>
<proteinExistence type="predicted"/>
<protein>
    <submittedName>
        <fullName evidence="2">Uncharacterized protein</fullName>
    </submittedName>
</protein>
<dbReference type="EMBL" id="CAJJDN010000114">
    <property type="protein sequence ID" value="CAD8117516.1"/>
    <property type="molecule type" value="Genomic_DNA"/>
</dbReference>
<organism evidence="2 3">
    <name type="scientific">Paramecium sonneborni</name>
    <dbReference type="NCBI Taxonomy" id="65129"/>
    <lineage>
        <taxon>Eukaryota</taxon>
        <taxon>Sar</taxon>
        <taxon>Alveolata</taxon>
        <taxon>Ciliophora</taxon>
        <taxon>Intramacronucleata</taxon>
        <taxon>Oligohymenophorea</taxon>
        <taxon>Peniculida</taxon>
        <taxon>Parameciidae</taxon>
        <taxon>Paramecium</taxon>
    </lineage>
</organism>
<reference evidence="2" key="1">
    <citation type="submission" date="2021-01" db="EMBL/GenBank/DDBJ databases">
        <authorList>
            <consortium name="Genoscope - CEA"/>
            <person name="William W."/>
        </authorList>
    </citation>
    <scope>NUCLEOTIDE SEQUENCE</scope>
</reference>
<keyword evidence="1" id="KW-0175">Coiled coil</keyword>
<evidence type="ECO:0000256" key="1">
    <source>
        <dbReference type="SAM" id="Coils"/>
    </source>
</evidence>
<dbReference type="AlphaFoldDB" id="A0A8S1QPL4"/>
<evidence type="ECO:0000313" key="3">
    <source>
        <dbReference type="Proteomes" id="UP000692954"/>
    </source>
</evidence>
<keyword evidence="3" id="KW-1185">Reference proteome</keyword>
<name>A0A8S1QPL4_9CILI</name>
<gene>
    <name evidence="2" type="ORF">PSON_ATCC_30995.1.T1140048</name>
</gene>
<accession>A0A8S1QPL4</accession>
<sequence length="122" mass="14736">MFYQIFYNKLIKLKKKIEKYQNQNTILQEQELEQLSINFPQQEIKPDSITQVIDHLQINLILQKNTWGNRNKQRVIFIKEVENLDWCSTIVCLSLVQDNKLQFSYKVLLLTFFLFNKTTIHK</sequence>
<feature type="coiled-coil region" evidence="1">
    <location>
        <begin position="3"/>
        <end position="33"/>
    </location>
</feature>
<dbReference type="Proteomes" id="UP000692954">
    <property type="component" value="Unassembled WGS sequence"/>
</dbReference>